<dbReference type="NCBIfam" id="TIGR01630">
    <property type="entry name" value="psiM2_ORF9"/>
    <property type="match status" value="1"/>
</dbReference>
<dbReference type="Proteomes" id="UP001589793">
    <property type="component" value="Unassembled WGS sequence"/>
</dbReference>
<keyword evidence="4" id="KW-1185">Reference proteome</keyword>
<sequence length="499" mass="55345">MSALDWAEAAARMFEPAAAPRRWDTPGDMARALDPRTVQTPALDMIDAALVDLLDTPDGRLIISMPPQEGKSQRTSRRFPLWALTQRPDLRVAIASYAHDVARRWGRTIRDDITQHTDLLRLKIRSDLSAQHEWQLEGHEGGVFSVGIGGGLTGRPVDLAIIDDPIKDREQADSPTYRERTWAWWTDVMSTRLAPGAPVVLILTRWHHDDLAGRLLAAEDGHRWQVINIPAQADHDPVKGETDPLGRAPGEYMRSARGTTTVQWDAKRIQSGPRTWASLFQGRPSPESGGIFPADWPRYTLPPWVEQPDGSRRLLDDFDTVIQSWDLTFKDTASSDYVVGQVWGRRGHEAWLLDMVRGRMDFTATIQAVKDMRARWPQARAVFIEDKANGPAVIASLSQSVPGIVPVEPDGGKYVRAVAIQPFTAAGNVKLPDSQLLPSVVHLTTEADDFPNGKHDDTVDALTQALNQLYLQPILAGDGGLLTAEDLLDLDDVEDLGDY</sequence>
<dbReference type="EMBL" id="JBHLSV010000005">
    <property type="protein sequence ID" value="MFC0673538.1"/>
    <property type="molecule type" value="Genomic_DNA"/>
</dbReference>
<evidence type="ECO:0000313" key="4">
    <source>
        <dbReference type="Proteomes" id="UP001589793"/>
    </source>
</evidence>
<dbReference type="InterPro" id="IPR006517">
    <property type="entry name" value="Phage_terminase_lsu-like_C"/>
</dbReference>
<evidence type="ECO:0000259" key="2">
    <source>
        <dbReference type="Pfam" id="PF17289"/>
    </source>
</evidence>
<evidence type="ECO:0000256" key="1">
    <source>
        <dbReference type="ARBA" id="ARBA00022612"/>
    </source>
</evidence>
<dbReference type="Pfam" id="PF17289">
    <property type="entry name" value="Terminase_6C"/>
    <property type="match status" value="1"/>
</dbReference>
<dbReference type="InterPro" id="IPR035421">
    <property type="entry name" value="Terminase_6C"/>
</dbReference>
<accession>A0ABV6RC53</accession>
<proteinExistence type="predicted"/>
<dbReference type="Gene3D" id="3.30.420.240">
    <property type="match status" value="1"/>
</dbReference>
<reference evidence="3 4" key="1">
    <citation type="submission" date="2024-09" db="EMBL/GenBank/DDBJ databases">
        <authorList>
            <person name="Sun Q."/>
            <person name="Mori K."/>
        </authorList>
    </citation>
    <scope>NUCLEOTIDE SEQUENCE [LARGE SCALE GENOMIC DNA]</scope>
    <source>
        <strain evidence="3 4">CICC 10874</strain>
    </source>
</reference>
<protein>
    <submittedName>
        <fullName evidence="3">Phage terminase large subunit</fullName>
    </submittedName>
</protein>
<gene>
    <name evidence="3" type="primary">terL</name>
    <name evidence="3" type="ORF">ACFFF6_06170</name>
</gene>
<name>A0ABV6RC53_9MICO</name>
<feature type="domain" description="Terminase large subunit gp17-like C-terminal" evidence="2">
    <location>
        <begin position="324"/>
        <end position="468"/>
    </location>
</feature>
<evidence type="ECO:0000313" key="3">
    <source>
        <dbReference type="EMBL" id="MFC0673538.1"/>
    </source>
</evidence>
<dbReference type="RefSeq" id="WP_376979179.1">
    <property type="nucleotide sequence ID" value="NZ_JBHLSV010000005.1"/>
</dbReference>
<keyword evidence="1" id="KW-1188">Viral release from host cell</keyword>
<comment type="caution">
    <text evidence="3">The sequence shown here is derived from an EMBL/GenBank/DDBJ whole genome shotgun (WGS) entry which is preliminary data.</text>
</comment>
<dbReference type="Pfam" id="PF03237">
    <property type="entry name" value="Terminase_6N"/>
    <property type="match status" value="1"/>
</dbReference>
<organism evidence="3 4">
    <name type="scientific">Brachybacterium hainanense</name>
    <dbReference type="NCBI Taxonomy" id="1541174"/>
    <lineage>
        <taxon>Bacteria</taxon>
        <taxon>Bacillati</taxon>
        <taxon>Actinomycetota</taxon>
        <taxon>Actinomycetes</taxon>
        <taxon>Micrococcales</taxon>
        <taxon>Dermabacteraceae</taxon>
        <taxon>Brachybacterium</taxon>
    </lineage>
</organism>